<dbReference type="Proteomes" id="UP000023152">
    <property type="component" value="Unassembled WGS sequence"/>
</dbReference>
<sequence>MEKLDKYLGEKYVDKDVESMRNANVKYLQEMKPQALTYGLYGSAIGSIPAMVSFFWGVLYDFCQWLVFIFKIFFKKPKWRPSFVPVIRNQTVFFVGAYGIVLGGYFGTVVGMLKKKDELIYNPAIFEIWKYSSYRQSKPYFFQKGFLIVFNCNAKSRDIVLLIQANDARSIIKKKLKIC</sequence>
<reference evidence="2 3" key="1">
    <citation type="journal article" date="2013" name="Curr. Biol.">
        <title>The Genome of the Foraminiferan Reticulomyxa filosa.</title>
        <authorList>
            <person name="Glockner G."/>
            <person name="Hulsmann N."/>
            <person name="Schleicher M."/>
            <person name="Noegel A.A."/>
            <person name="Eichinger L."/>
            <person name="Gallinger C."/>
            <person name="Pawlowski J."/>
            <person name="Sierra R."/>
            <person name="Euteneuer U."/>
            <person name="Pillet L."/>
            <person name="Moustafa A."/>
            <person name="Platzer M."/>
            <person name="Groth M."/>
            <person name="Szafranski K."/>
            <person name="Schliwa M."/>
        </authorList>
    </citation>
    <scope>NUCLEOTIDE SEQUENCE [LARGE SCALE GENOMIC DNA]</scope>
</reference>
<dbReference type="EMBL" id="ASPP01015354">
    <property type="protein sequence ID" value="ETO18182.1"/>
    <property type="molecule type" value="Genomic_DNA"/>
</dbReference>
<feature type="transmembrane region" description="Helical" evidence="1">
    <location>
        <begin position="48"/>
        <end position="70"/>
    </location>
</feature>
<organism evidence="2 3">
    <name type="scientific">Reticulomyxa filosa</name>
    <dbReference type="NCBI Taxonomy" id="46433"/>
    <lineage>
        <taxon>Eukaryota</taxon>
        <taxon>Sar</taxon>
        <taxon>Rhizaria</taxon>
        <taxon>Retaria</taxon>
        <taxon>Foraminifera</taxon>
        <taxon>Monothalamids</taxon>
        <taxon>Reticulomyxidae</taxon>
        <taxon>Reticulomyxa</taxon>
    </lineage>
</organism>
<protein>
    <recommendedName>
        <fullName evidence="4">Transmembrane protein</fullName>
    </recommendedName>
</protein>
<keyword evidence="1" id="KW-1133">Transmembrane helix</keyword>
<accession>X6MXH1</accession>
<feature type="transmembrane region" description="Helical" evidence="1">
    <location>
        <begin position="91"/>
        <end position="113"/>
    </location>
</feature>
<evidence type="ECO:0000313" key="3">
    <source>
        <dbReference type="Proteomes" id="UP000023152"/>
    </source>
</evidence>
<name>X6MXH1_RETFI</name>
<keyword evidence="1" id="KW-0812">Transmembrane</keyword>
<evidence type="ECO:0000256" key="1">
    <source>
        <dbReference type="SAM" id="Phobius"/>
    </source>
</evidence>
<evidence type="ECO:0008006" key="4">
    <source>
        <dbReference type="Google" id="ProtNLM"/>
    </source>
</evidence>
<keyword evidence="3" id="KW-1185">Reference proteome</keyword>
<keyword evidence="1" id="KW-0472">Membrane</keyword>
<evidence type="ECO:0000313" key="2">
    <source>
        <dbReference type="EMBL" id="ETO18182.1"/>
    </source>
</evidence>
<gene>
    <name evidence="2" type="ORF">RFI_19096</name>
</gene>
<dbReference type="AlphaFoldDB" id="X6MXH1"/>
<comment type="caution">
    <text evidence="2">The sequence shown here is derived from an EMBL/GenBank/DDBJ whole genome shotgun (WGS) entry which is preliminary data.</text>
</comment>
<proteinExistence type="predicted"/>